<dbReference type="PANTHER" id="PTHR13754">
    <property type="entry name" value="METALLO-BETA-LACTAMASE SUPERFAMILY PROTEIN"/>
    <property type="match status" value="1"/>
</dbReference>
<dbReference type="InterPro" id="IPR041712">
    <property type="entry name" value="DHPS-like_MBL-fold"/>
</dbReference>
<dbReference type="Gene3D" id="3.60.15.10">
    <property type="entry name" value="Ribonuclease Z/Hydroxyacylglutathione hydrolase-like"/>
    <property type="match status" value="1"/>
</dbReference>
<name>A0A8J6N2J9_9DELT</name>
<evidence type="ECO:0000313" key="2">
    <source>
        <dbReference type="Proteomes" id="UP000650524"/>
    </source>
</evidence>
<dbReference type="EMBL" id="JACNJD010000314">
    <property type="protein sequence ID" value="MBC8178786.1"/>
    <property type="molecule type" value="Genomic_DNA"/>
</dbReference>
<dbReference type="CDD" id="cd07713">
    <property type="entry name" value="DHPS-like_MBL-fold"/>
    <property type="match status" value="1"/>
</dbReference>
<dbReference type="AlphaFoldDB" id="A0A8J6N2J9"/>
<dbReference type="InterPro" id="IPR052926">
    <property type="entry name" value="Metallo-beta-lactamase_dom"/>
</dbReference>
<dbReference type="GO" id="GO:0016740">
    <property type="term" value="F:transferase activity"/>
    <property type="evidence" value="ECO:0007669"/>
    <property type="project" value="TreeGrafter"/>
</dbReference>
<reference evidence="1 2" key="1">
    <citation type="submission" date="2020-08" db="EMBL/GenBank/DDBJ databases">
        <title>Bridging the membrane lipid divide: bacteria of the FCB group superphylum have the potential to synthesize archaeal ether lipids.</title>
        <authorList>
            <person name="Villanueva L."/>
            <person name="Von Meijenfeldt F.A.B."/>
            <person name="Westbye A.B."/>
            <person name="Yadav S."/>
            <person name="Hopmans E.C."/>
            <person name="Dutilh B.E."/>
            <person name="Sinninghe Damste J.S."/>
        </authorList>
    </citation>
    <scope>NUCLEOTIDE SEQUENCE [LARGE SCALE GENOMIC DNA]</scope>
    <source>
        <strain evidence="1">NIOZ-UU27</strain>
    </source>
</reference>
<sequence length="216" mass="24259">MAKINRKSVRIIAHPEVWALKYGKLEANNADKYEYRYVGIPFRKEMLESLGADFDLTPKPTWLTDDIVASGEEPMTTTYESVTEKAVKKTANGYEQDDLPDDQSLYIRTDLGLVIIMGCAHRGMINIINHARKLMEEERVYMVLGGTHLVSASKHQLDSTIEDLKKINSRWIGVSHCTGLMVSTVLANEFGDKFFFNNAGTILKFPYDGTDGSMVG</sequence>
<protein>
    <submittedName>
        <fullName evidence="1">MBL fold metallo-hydrolase</fullName>
    </submittedName>
</protein>
<evidence type="ECO:0000313" key="1">
    <source>
        <dbReference type="EMBL" id="MBC8178786.1"/>
    </source>
</evidence>
<dbReference type="Proteomes" id="UP000650524">
    <property type="component" value="Unassembled WGS sequence"/>
</dbReference>
<accession>A0A8J6N2J9</accession>
<comment type="caution">
    <text evidence="1">The sequence shown here is derived from an EMBL/GenBank/DDBJ whole genome shotgun (WGS) entry which is preliminary data.</text>
</comment>
<dbReference type="SUPFAM" id="SSF56281">
    <property type="entry name" value="Metallo-hydrolase/oxidoreductase"/>
    <property type="match status" value="1"/>
</dbReference>
<gene>
    <name evidence="1" type="ORF">H8E19_15380</name>
</gene>
<organism evidence="1 2">
    <name type="scientific">Candidatus Desulfacyla euxinica</name>
    <dbReference type="NCBI Taxonomy" id="2841693"/>
    <lineage>
        <taxon>Bacteria</taxon>
        <taxon>Deltaproteobacteria</taxon>
        <taxon>Candidatus Desulfacyla</taxon>
    </lineage>
</organism>
<proteinExistence type="predicted"/>
<dbReference type="PANTHER" id="PTHR13754:SF18">
    <property type="entry name" value="7,8-DIHYDROPTERIN-6-METHYL-4-(BETA-D-RIBOFURANOSYL)-AMINOBENZENE-5'-PHOSPHATE SYNTHASE"/>
    <property type="match status" value="1"/>
</dbReference>
<dbReference type="InterPro" id="IPR036866">
    <property type="entry name" value="RibonucZ/Hydroxyglut_hydro"/>
</dbReference>